<reference evidence="2" key="1">
    <citation type="submission" date="2015-06" db="EMBL/GenBank/DDBJ databases">
        <title>Complete genome sequence and metabolic analysis of phthalate degradation pathway in Gordonia sp. QH-11.</title>
        <authorList>
            <person name="Jin D."/>
            <person name="Kong X."/>
            <person name="Bai Z."/>
        </authorList>
    </citation>
    <scope>NUCLEOTIDE SEQUENCE [LARGE SCALE GENOMIC DNA]</scope>
    <source>
        <strain evidence="2">QH-11</strain>
    </source>
</reference>
<dbReference type="OrthoDB" id="9799036at2"/>
<dbReference type="KEGG" id="goq:ACH46_11185"/>
<dbReference type="EMBL" id="CP011853">
    <property type="protein sequence ID" value="ALG84956.1"/>
    <property type="molecule type" value="Genomic_DNA"/>
</dbReference>
<dbReference type="Pfam" id="PF13279">
    <property type="entry name" value="4HBT_2"/>
    <property type="match status" value="1"/>
</dbReference>
<dbReference type="SUPFAM" id="SSF54637">
    <property type="entry name" value="Thioesterase/thiol ester dehydrase-isomerase"/>
    <property type="match status" value="1"/>
</dbReference>
<dbReference type="GO" id="GO:0047617">
    <property type="term" value="F:fatty acyl-CoA hydrolase activity"/>
    <property type="evidence" value="ECO:0007669"/>
    <property type="project" value="TreeGrafter"/>
</dbReference>
<organism evidence="1 2">
    <name type="scientific">Gordonia phthalatica</name>
    <dbReference type="NCBI Taxonomy" id="1136941"/>
    <lineage>
        <taxon>Bacteria</taxon>
        <taxon>Bacillati</taxon>
        <taxon>Actinomycetota</taxon>
        <taxon>Actinomycetes</taxon>
        <taxon>Mycobacteriales</taxon>
        <taxon>Gordoniaceae</taxon>
        <taxon>Gordonia</taxon>
    </lineage>
</organism>
<keyword evidence="2" id="KW-1185">Reference proteome</keyword>
<dbReference type="STRING" id="1136941.ACH46_11185"/>
<dbReference type="InterPro" id="IPR029069">
    <property type="entry name" value="HotDog_dom_sf"/>
</dbReference>
<gene>
    <name evidence="1" type="ORF">ACH46_11185</name>
</gene>
<dbReference type="Proteomes" id="UP000063789">
    <property type="component" value="Chromosome"/>
</dbReference>
<proteinExistence type="predicted"/>
<evidence type="ECO:0000313" key="1">
    <source>
        <dbReference type="EMBL" id="ALG84956.1"/>
    </source>
</evidence>
<dbReference type="Gene3D" id="3.10.129.10">
    <property type="entry name" value="Hotdog Thioesterase"/>
    <property type="match status" value="1"/>
</dbReference>
<name>A0A0N9MRB1_9ACTN</name>
<dbReference type="PATRIC" id="fig|1136941.3.peg.2283"/>
<sequence length="143" mass="16613">MSENSSMIEIQLRWGDMDPLNHINNVQFARIFEEARVRAMHQWFGNRERGFAFFIARQEIEFVRPLLYSDRPATVEIWISRIGGKSFDYAYRLRSAEGELSALAETTCTTVDFATGRPVAVPDELAGFLREHTGDEVELRRRR</sequence>
<dbReference type="PANTHER" id="PTHR31793:SF24">
    <property type="entry name" value="LONG-CHAIN ACYL-COA THIOESTERASE FADM"/>
    <property type="match status" value="1"/>
</dbReference>
<accession>A0A0N9MRB1</accession>
<reference evidence="1 2" key="2">
    <citation type="journal article" date="2017" name="Int. J. Syst. Evol. Microbiol.">
        <title>Gordonia phthalatica sp. nov., a di-n-butyl phthalate-degrading bacterium isolated from activated sludge.</title>
        <authorList>
            <person name="Jin D."/>
            <person name="Kong X."/>
            <person name="Jia M."/>
            <person name="Yu X."/>
            <person name="Wang X."/>
            <person name="Zhuang X."/>
            <person name="Deng Y."/>
            <person name="Bai Z."/>
        </authorList>
    </citation>
    <scope>NUCLEOTIDE SEQUENCE [LARGE SCALE GENOMIC DNA]</scope>
    <source>
        <strain evidence="1 2">QH-11</strain>
    </source>
</reference>
<protein>
    <submittedName>
        <fullName evidence="1">Thioesterase</fullName>
    </submittedName>
</protein>
<evidence type="ECO:0000313" key="2">
    <source>
        <dbReference type="Proteomes" id="UP000063789"/>
    </source>
</evidence>
<dbReference type="InterPro" id="IPR050563">
    <property type="entry name" value="4-hydroxybenzoyl-CoA_TE"/>
</dbReference>
<dbReference type="AlphaFoldDB" id="A0A0N9MRB1"/>
<dbReference type="RefSeq" id="WP_062392960.1">
    <property type="nucleotide sequence ID" value="NZ_CP011853.1"/>
</dbReference>
<dbReference type="CDD" id="cd00586">
    <property type="entry name" value="4HBT"/>
    <property type="match status" value="1"/>
</dbReference>
<dbReference type="PANTHER" id="PTHR31793">
    <property type="entry name" value="4-HYDROXYBENZOYL-COA THIOESTERASE FAMILY MEMBER"/>
    <property type="match status" value="1"/>
</dbReference>